<accession>A0A544QP47</accession>
<dbReference type="Pfam" id="PF02452">
    <property type="entry name" value="PemK_toxin"/>
    <property type="match status" value="1"/>
</dbReference>
<protein>
    <recommendedName>
        <fullName evidence="3">Type II toxin-antitoxin system PemK/MazF family toxin</fullName>
    </recommendedName>
</protein>
<dbReference type="Proteomes" id="UP000315385">
    <property type="component" value="Unassembled WGS sequence"/>
</dbReference>
<comment type="caution">
    <text evidence="1">The sequence shown here is derived from an EMBL/GenBank/DDBJ whole genome shotgun (WGS) entry which is preliminary data.</text>
</comment>
<organism evidence="1 2">
    <name type="scientific">Halonotius roseus</name>
    <dbReference type="NCBI Taxonomy" id="2511997"/>
    <lineage>
        <taxon>Archaea</taxon>
        <taxon>Methanobacteriati</taxon>
        <taxon>Methanobacteriota</taxon>
        <taxon>Stenosarchaea group</taxon>
        <taxon>Halobacteria</taxon>
        <taxon>Halobacteriales</taxon>
        <taxon>Haloferacaceae</taxon>
        <taxon>Halonotius</taxon>
    </lineage>
</organism>
<dbReference type="InterPro" id="IPR003477">
    <property type="entry name" value="PemK-like"/>
</dbReference>
<dbReference type="Gene3D" id="2.30.30.110">
    <property type="match status" value="1"/>
</dbReference>
<evidence type="ECO:0000313" key="1">
    <source>
        <dbReference type="EMBL" id="TQQ80654.1"/>
    </source>
</evidence>
<dbReference type="OrthoDB" id="315488at2157"/>
<dbReference type="AlphaFoldDB" id="A0A544QP47"/>
<keyword evidence="2" id="KW-1185">Reference proteome</keyword>
<dbReference type="GO" id="GO:0003677">
    <property type="term" value="F:DNA binding"/>
    <property type="evidence" value="ECO:0007669"/>
    <property type="project" value="InterPro"/>
</dbReference>
<evidence type="ECO:0000313" key="2">
    <source>
        <dbReference type="Proteomes" id="UP000315385"/>
    </source>
</evidence>
<reference evidence="1 2" key="1">
    <citation type="submission" date="2019-02" db="EMBL/GenBank/DDBJ databases">
        <title>Halonotius sp. a new haloqrchaeon isolated from saline water.</title>
        <authorList>
            <person name="Duran-Viseras A."/>
            <person name="Sanchez-Porro C."/>
            <person name="Ventosa A."/>
        </authorList>
    </citation>
    <scope>NUCLEOTIDE SEQUENCE [LARGE SCALE GENOMIC DNA]</scope>
    <source>
        <strain evidence="1 2">F9-27</strain>
    </source>
</reference>
<dbReference type="EMBL" id="SESI01000002">
    <property type="protein sequence ID" value="TQQ80654.1"/>
    <property type="molecule type" value="Genomic_DNA"/>
</dbReference>
<dbReference type="InterPro" id="IPR011067">
    <property type="entry name" value="Plasmid_toxin/cell-grow_inhib"/>
</dbReference>
<gene>
    <name evidence="1" type="ORF">EWF95_09240</name>
</gene>
<name>A0A544QP47_9EURY</name>
<proteinExistence type="predicted"/>
<sequence>MEAYARGDVVWHPAPFRDGGRPYIILSDDQHPFYGEEYMVAGVTTTGRDRAIELTPERWAEGGAPKRSWASPWYILTLKHATITDRLGQLTPTATDQIAQEITQLIGVDSR</sequence>
<dbReference type="RefSeq" id="WP_142443766.1">
    <property type="nucleotide sequence ID" value="NZ_SESI01000002.1"/>
</dbReference>
<evidence type="ECO:0008006" key="3">
    <source>
        <dbReference type="Google" id="ProtNLM"/>
    </source>
</evidence>
<dbReference type="SUPFAM" id="SSF50118">
    <property type="entry name" value="Cell growth inhibitor/plasmid maintenance toxic component"/>
    <property type="match status" value="1"/>
</dbReference>